<dbReference type="Pfam" id="PF13202">
    <property type="entry name" value="EF-hand_5"/>
    <property type="match status" value="1"/>
</dbReference>
<keyword evidence="3" id="KW-1185">Reference proteome</keyword>
<feature type="domain" description="EF-hand" evidence="1">
    <location>
        <begin position="97"/>
        <end position="132"/>
    </location>
</feature>
<dbReference type="PROSITE" id="PS50222">
    <property type="entry name" value="EF_HAND_2"/>
    <property type="match status" value="2"/>
</dbReference>
<evidence type="ECO:0000313" key="2">
    <source>
        <dbReference type="EMBL" id="MCK2215485.1"/>
    </source>
</evidence>
<dbReference type="InterPro" id="IPR011992">
    <property type="entry name" value="EF-hand-dom_pair"/>
</dbReference>
<reference evidence="2 3" key="1">
    <citation type="submission" date="2022-04" db="EMBL/GenBank/DDBJ databases">
        <title>Genome draft of Actinomadura sp. ATCC 31491.</title>
        <authorList>
            <person name="Shi X."/>
            <person name="Du Y."/>
        </authorList>
    </citation>
    <scope>NUCLEOTIDE SEQUENCE [LARGE SCALE GENOMIC DNA]</scope>
    <source>
        <strain evidence="2 3">ATCC 31491</strain>
    </source>
</reference>
<dbReference type="InterPro" id="IPR018247">
    <property type="entry name" value="EF_Hand_1_Ca_BS"/>
</dbReference>
<name>A0ABT0FT26_9ACTN</name>
<feature type="domain" description="EF-hand" evidence="1">
    <location>
        <begin position="4"/>
        <end position="39"/>
    </location>
</feature>
<dbReference type="Pfam" id="PF13833">
    <property type="entry name" value="EF-hand_8"/>
    <property type="match status" value="1"/>
</dbReference>
<dbReference type="RefSeq" id="WP_242375992.1">
    <property type="nucleotide sequence ID" value="NZ_JAKRKC020000001.1"/>
</dbReference>
<sequence length="186" mass="20624">MNAFYLDKMSKIIQLLDDNGDGVLTLDDFYAAADRVALAFGHAHGSSEHHLIRDAYTTIWDKTYAPMDSDRDNVLTFDELVEAHQDTLYDPGIGYERFRPLAQAFLALADGDGDGIISREEFVRTMRHAFRLPEDEAHEAFGSLDETGGGRLTYDQIHRAASGFFCTDDPDAYGAGLFGPVVPVRA</sequence>
<dbReference type="SMART" id="SM00054">
    <property type="entry name" value="EFh"/>
    <property type="match status" value="4"/>
</dbReference>
<comment type="caution">
    <text evidence="2">The sequence shown here is derived from an EMBL/GenBank/DDBJ whole genome shotgun (WGS) entry which is preliminary data.</text>
</comment>
<evidence type="ECO:0000259" key="1">
    <source>
        <dbReference type="PROSITE" id="PS50222"/>
    </source>
</evidence>
<dbReference type="Gene3D" id="1.10.238.10">
    <property type="entry name" value="EF-hand"/>
    <property type="match status" value="1"/>
</dbReference>
<gene>
    <name evidence="2" type="ORF">MF672_017060</name>
</gene>
<evidence type="ECO:0000313" key="3">
    <source>
        <dbReference type="Proteomes" id="UP001317259"/>
    </source>
</evidence>
<dbReference type="PROSITE" id="PS00018">
    <property type="entry name" value="EF_HAND_1"/>
    <property type="match status" value="3"/>
</dbReference>
<dbReference type="Proteomes" id="UP001317259">
    <property type="component" value="Unassembled WGS sequence"/>
</dbReference>
<proteinExistence type="predicted"/>
<dbReference type="SUPFAM" id="SSF47473">
    <property type="entry name" value="EF-hand"/>
    <property type="match status" value="1"/>
</dbReference>
<accession>A0ABT0FT26</accession>
<organism evidence="2 3">
    <name type="scientific">Actinomadura luzonensis</name>
    <dbReference type="NCBI Taxonomy" id="2805427"/>
    <lineage>
        <taxon>Bacteria</taxon>
        <taxon>Bacillati</taxon>
        <taxon>Actinomycetota</taxon>
        <taxon>Actinomycetes</taxon>
        <taxon>Streptosporangiales</taxon>
        <taxon>Thermomonosporaceae</taxon>
        <taxon>Actinomadura</taxon>
    </lineage>
</organism>
<dbReference type="InterPro" id="IPR002048">
    <property type="entry name" value="EF_hand_dom"/>
</dbReference>
<protein>
    <submittedName>
        <fullName evidence="2">EF-hand domain-containing protein</fullName>
    </submittedName>
</protein>
<dbReference type="EMBL" id="JAKRKC020000001">
    <property type="protein sequence ID" value="MCK2215485.1"/>
    <property type="molecule type" value="Genomic_DNA"/>
</dbReference>